<keyword evidence="4" id="KW-1185">Reference proteome</keyword>
<dbReference type="GO" id="GO:0000786">
    <property type="term" value="C:nucleosome"/>
    <property type="evidence" value="ECO:0007669"/>
    <property type="project" value="InterPro"/>
</dbReference>
<dbReference type="GO" id="GO:0003677">
    <property type="term" value="F:DNA binding"/>
    <property type="evidence" value="ECO:0007669"/>
    <property type="project" value="InterPro"/>
</dbReference>
<evidence type="ECO:0000313" key="3">
    <source>
        <dbReference type="EMBL" id="KAF9578330.1"/>
    </source>
</evidence>
<evidence type="ECO:0000256" key="1">
    <source>
        <dbReference type="SAM" id="MobiDB-lite"/>
    </source>
</evidence>
<proteinExistence type="predicted"/>
<evidence type="ECO:0000313" key="4">
    <source>
        <dbReference type="Proteomes" id="UP000780801"/>
    </source>
</evidence>
<dbReference type="EMBL" id="JAABOA010003769">
    <property type="protein sequence ID" value="KAF9578330.1"/>
    <property type="molecule type" value="Genomic_DNA"/>
</dbReference>
<reference evidence="3" key="1">
    <citation type="journal article" date="2020" name="Fungal Divers.">
        <title>Resolving the Mortierellaceae phylogeny through synthesis of multi-gene phylogenetics and phylogenomics.</title>
        <authorList>
            <person name="Vandepol N."/>
            <person name="Liber J."/>
            <person name="Desiro A."/>
            <person name="Na H."/>
            <person name="Kennedy M."/>
            <person name="Barry K."/>
            <person name="Grigoriev I.V."/>
            <person name="Miller A.N."/>
            <person name="O'Donnell K."/>
            <person name="Stajich J.E."/>
            <person name="Bonito G."/>
        </authorList>
    </citation>
    <scope>NUCLEOTIDE SEQUENCE</scope>
    <source>
        <strain evidence="3">KOD1015</strain>
    </source>
</reference>
<organism evidence="3 4">
    <name type="scientific">Lunasporangiospora selenospora</name>
    <dbReference type="NCBI Taxonomy" id="979761"/>
    <lineage>
        <taxon>Eukaryota</taxon>
        <taxon>Fungi</taxon>
        <taxon>Fungi incertae sedis</taxon>
        <taxon>Mucoromycota</taxon>
        <taxon>Mortierellomycotina</taxon>
        <taxon>Mortierellomycetes</taxon>
        <taxon>Mortierellales</taxon>
        <taxon>Mortierellaceae</taxon>
        <taxon>Lunasporangiospora</taxon>
    </lineage>
</organism>
<feature type="domain" description="H15" evidence="2">
    <location>
        <begin position="1"/>
        <end position="53"/>
    </location>
</feature>
<feature type="region of interest" description="Disordered" evidence="1">
    <location>
        <begin position="132"/>
        <end position="160"/>
    </location>
</feature>
<gene>
    <name evidence="3" type="ORF">BGW38_005921</name>
</gene>
<evidence type="ECO:0000259" key="2">
    <source>
        <dbReference type="Pfam" id="PF00538"/>
    </source>
</evidence>
<dbReference type="Proteomes" id="UP000780801">
    <property type="component" value="Unassembled WGS sequence"/>
</dbReference>
<dbReference type="InterPro" id="IPR005818">
    <property type="entry name" value="Histone_H1/H5_H15"/>
</dbReference>
<dbReference type="GO" id="GO:0006334">
    <property type="term" value="P:nucleosome assembly"/>
    <property type="evidence" value="ECO:0007669"/>
    <property type="project" value="InterPro"/>
</dbReference>
<protein>
    <recommendedName>
        <fullName evidence="2">H15 domain-containing protein</fullName>
    </recommendedName>
</protein>
<sequence length="218" mass="23991">MIEDAIRDDRNHLGTTRATIKNFIAKKYELDLWSVESQFSETVKMGQKAKRLRFMNANNSRIAIVGTDYPKMSKKSKAFRKKVQTQNVKAKPKPSTPTSKETTNKLGSGGSSSKCATARSRSTTSVISSVSKASSVQQELQPVAKDSISPQRTVRKKRKIQEVDVDDSEKIDELEADTAADSDNVQIESEAVAAGDNQIPNPRRVGILSRIRGSCTTT</sequence>
<feature type="region of interest" description="Disordered" evidence="1">
    <location>
        <begin position="75"/>
        <end position="120"/>
    </location>
</feature>
<dbReference type="Pfam" id="PF00538">
    <property type="entry name" value="Linker_histone"/>
    <property type="match status" value="1"/>
</dbReference>
<dbReference type="AlphaFoldDB" id="A0A9P6FPB4"/>
<dbReference type="OrthoDB" id="2449879at2759"/>
<name>A0A9P6FPB4_9FUNG</name>
<accession>A0A9P6FPB4</accession>
<comment type="caution">
    <text evidence="3">The sequence shown here is derived from an EMBL/GenBank/DDBJ whole genome shotgun (WGS) entry which is preliminary data.</text>
</comment>
<feature type="compositionally biased region" description="Low complexity" evidence="1">
    <location>
        <begin position="111"/>
        <end position="120"/>
    </location>
</feature>